<dbReference type="SUPFAM" id="SSF51556">
    <property type="entry name" value="Metallo-dependent hydrolases"/>
    <property type="match status" value="1"/>
</dbReference>
<accession>A0A7K3M3P6</accession>
<dbReference type="InterPro" id="IPR051781">
    <property type="entry name" value="Metallo-dep_Hydrolase"/>
</dbReference>
<evidence type="ECO:0000313" key="3">
    <source>
        <dbReference type="Proteomes" id="UP000460435"/>
    </source>
</evidence>
<dbReference type="Proteomes" id="UP000460435">
    <property type="component" value="Unassembled WGS sequence"/>
</dbReference>
<dbReference type="Pfam" id="PF01979">
    <property type="entry name" value="Amidohydro_1"/>
    <property type="match status" value="1"/>
</dbReference>
<keyword evidence="3" id="KW-1185">Reference proteome</keyword>
<dbReference type="PANTHER" id="PTHR43135">
    <property type="entry name" value="ALPHA-D-RIBOSE 1-METHYLPHOSPHONATE 5-TRIPHOSPHATE DIPHOSPHATASE"/>
    <property type="match status" value="1"/>
</dbReference>
<name>A0A7K3M3P6_9ACTN</name>
<dbReference type="PANTHER" id="PTHR43135:SF3">
    <property type="entry name" value="ALPHA-D-RIBOSE 1-METHYLPHOSPHONATE 5-TRIPHOSPHATE DIPHOSPHATASE"/>
    <property type="match status" value="1"/>
</dbReference>
<dbReference type="Gene3D" id="2.30.40.10">
    <property type="entry name" value="Urease, subunit C, domain 1"/>
    <property type="match status" value="1"/>
</dbReference>
<dbReference type="AlphaFoldDB" id="A0A7K3M3P6"/>
<dbReference type="RefSeq" id="WP_162450650.1">
    <property type="nucleotide sequence ID" value="NZ_WLZY01000004.1"/>
</dbReference>
<evidence type="ECO:0000259" key="1">
    <source>
        <dbReference type="Pfam" id="PF01979"/>
    </source>
</evidence>
<dbReference type="InterPro" id="IPR011059">
    <property type="entry name" value="Metal-dep_hydrolase_composite"/>
</dbReference>
<feature type="domain" description="Amidohydrolase-related" evidence="1">
    <location>
        <begin position="74"/>
        <end position="420"/>
    </location>
</feature>
<dbReference type="SUPFAM" id="SSF51338">
    <property type="entry name" value="Composite domain of metallo-dependent hydrolases"/>
    <property type="match status" value="1"/>
</dbReference>
<reference evidence="2 3" key="1">
    <citation type="submission" date="2019-11" db="EMBL/GenBank/DDBJ databases">
        <authorList>
            <person name="Li X.-J."/>
            <person name="Feng X.-M."/>
        </authorList>
    </citation>
    <scope>NUCLEOTIDE SEQUENCE [LARGE SCALE GENOMIC DNA]</scope>
    <source>
        <strain evidence="2 3">XMNu-373</strain>
    </source>
</reference>
<dbReference type="GO" id="GO:0016810">
    <property type="term" value="F:hydrolase activity, acting on carbon-nitrogen (but not peptide) bonds"/>
    <property type="evidence" value="ECO:0007669"/>
    <property type="project" value="InterPro"/>
</dbReference>
<sequence length="451" mass="47721">MDIEIQLPALLFAAPPAAEQPPLWLTNARLFDGTRAPVRDHVGVLVDGGRITRVGAAGDGAPDGSVVIDLAGKTLMPGLINGHMHGVGQVPDPGFGAQPTLPGTASHLLGAKLREFLQYGVTTVRDMGTYGDQVMENRQAMRFGAYRGARVLTCGLIISGTAPGGLVFEGMYREADGPDEVRKGVREQIRRGADFIKIMTDGARSVELESGVCRHSDGSAASLPNQLTYDEMTVAVEEARRMGYRVAAHAEGLAGCEAAIDLWMQTVEHGFYLHRRPELLDRMAERDVALVPTFSSSYVFAGRDLDVGLDGDPQRYCTPELDAVANANIRELEKTLQAAQAAGTLLVMGGDDLELRRGGVWIEVQRLVHHGLPAHDALVAATSGAARALGLDELGQVKTGNIADLAVVDGDPIANPELLGDRGRFWLVLQGGSAVAGSALEVGVADLGIAG</sequence>
<protein>
    <submittedName>
        <fullName evidence="2">Amidohydrolase family protein</fullName>
    </submittedName>
</protein>
<dbReference type="InterPro" id="IPR006680">
    <property type="entry name" value="Amidohydro-rel"/>
</dbReference>
<dbReference type="InterPro" id="IPR032466">
    <property type="entry name" value="Metal_Hydrolase"/>
</dbReference>
<organism evidence="2 3">
    <name type="scientific">Phytoactinopolyspora mesophila</name>
    <dbReference type="NCBI Taxonomy" id="2650750"/>
    <lineage>
        <taxon>Bacteria</taxon>
        <taxon>Bacillati</taxon>
        <taxon>Actinomycetota</taxon>
        <taxon>Actinomycetes</taxon>
        <taxon>Jiangellales</taxon>
        <taxon>Jiangellaceae</taxon>
        <taxon>Phytoactinopolyspora</taxon>
    </lineage>
</organism>
<dbReference type="Gene3D" id="3.20.20.140">
    <property type="entry name" value="Metal-dependent hydrolases"/>
    <property type="match status" value="1"/>
</dbReference>
<keyword evidence="2" id="KW-0378">Hydrolase</keyword>
<proteinExistence type="predicted"/>
<evidence type="ECO:0000313" key="2">
    <source>
        <dbReference type="EMBL" id="NDL57943.1"/>
    </source>
</evidence>
<dbReference type="EMBL" id="WLZY01000004">
    <property type="protein sequence ID" value="NDL57943.1"/>
    <property type="molecule type" value="Genomic_DNA"/>
</dbReference>
<gene>
    <name evidence="2" type="ORF">F7O44_12745</name>
</gene>
<comment type="caution">
    <text evidence="2">The sequence shown here is derived from an EMBL/GenBank/DDBJ whole genome shotgun (WGS) entry which is preliminary data.</text>
</comment>